<keyword evidence="4 11" id="KW-0436">Ligase</keyword>
<feature type="active site" description="Nucleophile" evidence="11">
    <location>
        <position position="245"/>
    </location>
</feature>
<feature type="domain" description="Carbamoyl-phosphate synthase small subunit N-terminal" evidence="12">
    <location>
        <begin position="1"/>
        <end position="131"/>
    </location>
</feature>
<accession>A0A1M4TL41</accession>
<keyword evidence="5 11" id="KW-0547">Nucleotide-binding</keyword>
<dbReference type="PROSITE" id="PS51273">
    <property type="entry name" value="GATASE_TYPE_1"/>
    <property type="match status" value="1"/>
</dbReference>
<evidence type="ECO:0000256" key="4">
    <source>
        <dbReference type="ARBA" id="ARBA00022598"/>
    </source>
</evidence>
<comment type="catalytic activity">
    <reaction evidence="10 11">
        <text>L-glutamine + H2O = L-glutamate + NH4(+)</text>
        <dbReference type="Rhea" id="RHEA:15889"/>
        <dbReference type="ChEBI" id="CHEBI:15377"/>
        <dbReference type="ChEBI" id="CHEBI:28938"/>
        <dbReference type="ChEBI" id="CHEBI:29985"/>
        <dbReference type="ChEBI" id="CHEBI:58359"/>
    </reaction>
</comment>
<comment type="function">
    <text evidence="11">Small subunit of the glutamine-dependent carbamoyl phosphate synthetase (CPSase). CPSase catalyzes the formation of carbamoyl phosphate from the ammonia moiety of glutamine, carbonate, and phosphate donated by ATP, constituting the first step of 2 biosynthetic pathways, one leading to arginine and/or urea and the other to pyrimidine nucleotides. The small subunit (glutamine amidotransferase) binds and cleaves glutamine to supply the large subunit with the substrate ammonia.</text>
</comment>
<protein>
    <recommendedName>
        <fullName evidence="11">Carbamoyl phosphate synthase small chain</fullName>
        <ecNumber evidence="11">6.3.5.5</ecNumber>
    </recommendedName>
    <alternativeName>
        <fullName evidence="11">Carbamoyl phosphate synthetase glutamine chain</fullName>
    </alternativeName>
</protein>
<feature type="binding site" evidence="11">
    <location>
        <position position="289"/>
    </location>
    <ligand>
        <name>L-glutamine</name>
        <dbReference type="ChEBI" id="CHEBI:58359"/>
    </ligand>
</feature>
<organism evidence="13 14">
    <name type="scientific">Alkalibacter saccharofermentans DSM 14828</name>
    <dbReference type="NCBI Taxonomy" id="1120975"/>
    <lineage>
        <taxon>Bacteria</taxon>
        <taxon>Bacillati</taxon>
        <taxon>Bacillota</taxon>
        <taxon>Clostridia</taxon>
        <taxon>Eubacteriales</taxon>
        <taxon>Eubacteriaceae</taxon>
        <taxon>Alkalibacter</taxon>
    </lineage>
</organism>
<dbReference type="GO" id="GO:0005524">
    <property type="term" value="F:ATP binding"/>
    <property type="evidence" value="ECO:0007669"/>
    <property type="project" value="UniProtKB-UniRule"/>
</dbReference>
<dbReference type="Gene3D" id="3.50.30.20">
    <property type="entry name" value="Carbamoyl-phosphate synthase small subunit, N-terminal domain"/>
    <property type="match status" value="1"/>
</dbReference>
<dbReference type="InterPro" id="IPR029062">
    <property type="entry name" value="Class_I_gatase-like"/>
</dbReference>
<dbReference type="NCBIfam" id="TIGR01368">
    <property type="entry name" value="CPSaseIIsmall"/>
    <property type="match status" value="1"/>
</dbReference>
<name>A0A1M4TL41_9FIRM</name>
<dbReference type="Pfam" id="PF00988">
    <property type="entry name" value="CPSase_sm_chain"/>
    <property type="match status" value="1"/>
</dbReference>
<keyword evidence="11" id="KW-0055">Arginine biosynthesis</keyword>
<feature type="binding site" evidence="11">
    <location>
        <position position="218"/>
    </location>
    <ligand>
        <name>L-glutamine</name>
        <dbReference type="ChEBI" id="CHEBI:58359"/>
    </ligand>
</feature>
<dbReference type="PANTHER" id="PTHR43418">
    <property type="entry name" value="MULTIFUNCTIONAL TRYPTOPHAN BIOSYNTHESIS PROTEIN-RELATED"/>
    <property type="match status" value="1"/>
</dbReference>
<evidence type="ECO:0000256" key="11">
    <source>
        <dbReference type="HAMAP-Rule" id="MF_01209"/>
    </source>
</evidence>
<dbReference type="Gene3D" id="3.40.50.880">
    <property type="match status" value="1"/>
</dbReference>
<feature type="binding site" evidence="11">
    <location>
        <position position="45"/>
    </location>
    <ligand>
        <name>L-glutamine</name>
        <dbReference type="ChEBI" id="CHEBI:58359"/>
    </ligand>
</feature>
<keyword evidence="11" id="KW-0028">Amino-acid biosynthesis</keyword>
<keyword evidence="8 11" id="KW-0665">Pyrimidine biosynthesis</keyword>
<dbReference type="InterPro" id="IPR017926">
    <property type="entry name" value="GATASE"/>
</dbReference>
<dbReference type="RefSeq" id="WP_073269522.1">
    <property type="nucleotide sequence ID" value="NZ_FQTU01000002.1"/>
</dbReference>
<comment type="pathway">
    <text evidence="1 11">Pyrimidine metabolism; UMP biosynthesis via de novo pathway; (S)-dihydroorotate from bicarbonate: step 1/3.</text>
</comment>
<reference evidence="13 14" key="1">
    <citation type="submission" date="2016-11" db="EMBL/GenBank/DDBJ databases">
        <authorList>
            <person name="Jaros S."/>
            <person name="Januszkiewicz K."/>
            <person name="Wedrychowicz H."/>
        </authorList>
    </citation>
    <scope>NUCLEOTIDE SEQUENCE [LARGE SCALE GENOMIC DNA]</scope>
    <source>
        <strain evidence="13 14">DSM 14828</strain>
    </source>
</reference>
<dbReference type="EC" id="6.3.5.5" evidence="11"/>
<dbReference type="PRINTS" id="PR00096">
    <property type="entry name" value="GATASE"/>
</dbReference>
<dbReference type="CDD" id="cd01744">
    <property type="entry name" value="GATase1_CPSase"/>
    <property type="match status" value="1"/>
</dbReference>
<keyword evidence="14" id="KW-1185">Reference proteome</keyword>
<evidence type="ECO:0000256" key="1">
    <source>
        <dbReference type="ARBA" id="ARBA00004812"/>
    </source>
</evidence>
<dbReference type="HAMAP" id="MF_01209">
    <property type="entry name" value="CPSase_S_chain"/>
    <property type="match status" value="1"/>
</dbReference>
<dbReference type="PRINTS" id="PR00097">
    <property type="entry name" value="ANTSNTHASEII"/>
</dbReference>
<evidence type="ECO:0000313" key="14">
    <source>
        <dbReference type="Proteomes" id="UP000184251"/>
    </source>
</evidence>
<dbReference type="Pfam" id="PF00117">
    <property type="entry name" value="GATase"/>
    <property type="match status" value="1"/>
</dbReference>
<dbReference type="PANTHER" id="PTHR43418:SF7">
    <property type="entry name" value="CARBAMOYL-PHOSPHATE SYNTHASE SMALL CHAIN"/>
    <property type="match status" value="1"/>
</dbReference>
<dbReference type="EMBL" id="FQTU01000002">
    <property type="protein sequence ID" value="SHE45148.1"/>
    <property type="molecule type" value="Genomic_DNA"/>
</dbReference>
<dbReference type="GO" id="GO:0044205">
    <property type="term" value="P:'de novo' UMP biosynthetic process"/>
    <property type="evidence" value="ECO:0007669"/>
    <property type="project" value="UniProtKB-UniRule"/>
</dbReference>
<comment type="pathway">
    <text evidence="2 11">Amino-acid biosynthesis; L-arginine biosynthesis; carbamoyl phosphate from bicarbonate: step 1/1.</text>
</comment>
<dbReference type="STRING" id="1120975.SAMN02746064_00530"/>
<dbReference type="SUPFAM" id="SSF52317">
    <property type="entry name" value="Class I glutamine amidotransferase-like"/>
    <property type="match status" value="1"/>
</dbReference>
<evidence type="ECO:0000256" key="9">
    <source>
        <dbReference type="ARBA" id="ARBA00048816"/>
    </source>
</evidence>
<comment type="catalytic activity">
    <reaction evidence="9 11">
        <text>hydrogencarbonate + L-glutamine + 2 ATP + H2O = carbamoyl phosphate + L-glutamate + 2 ADP + phosphate + 2 H(+)</text>
        <dbReference type="Rhea" id="RHEA:18633"/>
        <dbReference type="ChEBI" id="CHEBI:15377"/>
        <dbReference type="ChEBI" id="CHEBI:15378"/>
        <dbReference type="ChEBI" id="CHEBI:17544"/>
        <dbReference type="ChEBI" id="CHEBI:29985"/>
        <dbReference type="ChEBI" id="CHEBI:30616"/>
        <dbReference type="ChEBI" id="CHEBI:43474"/>
        <dbReference type="ChEBI" id="CHEBI:58228"/>
        <dbReference type="ChEBI" id="CHEBI:58359"/>
        <dbReference type="ChEBI" id="CHEBI:456216"/>
        <dbReference type="EC" id="6.3.5.5"/>
    </reaction>
</comment>
<evidence type="ECO:0000256" key="6">
    <source>
        <dbReference type="ARBA" id="ARBA00022840"/>
    </source>
</evidence>
<feature type="binding site" evidence="11">
    <location>
        <position position="249"/>
    </location>
    <ligand>
        <name>L-glutamine</name>
        <dbReference type="ChEBI" id="CHEBI:58359"/>
    </ligand>
</feature>
<dbReference type="AlphaFoldDB" id="A0A1M4TL41"/>
<keyword evidence="7 11" id="KW-0315">Glutamine amidotransferase</keyword>
<feature type="binding site" evidence="11">
    <location>
        <position position="290"/>
    </location>
    <ligand>
        <name>L-glutamine</name>
        <dbReference type="ChEBI" id="CHEBI:58359"/>
    </ligand>
</feature>
<dbReference type="GO" id="GO:0006207">
    <property type="term" value="P:'de novo' pyrimidine nucleobase biosynthetic process"/>
    <property type="evidence" value="ECO:0007669"/>
    <property type="project" value="InterPro"/>
</dbReference>
<dbReference type="InterPro" id="IPR036480">
    <property type="entry name" value="CarbP_synth_ssu_N_sf"/>
</dbReference>
<dbReference type="InterPro" id="IPR006274">
    <property type="entry name" value="CarbamoylP_synth_ssu"/>
</dbReference>
<proteinExistence type="inferred from homology"/>
<dbReference type="GO" id="GO:0006526">
    <property type="term" value="P:L-arginine biosynthetic process"/>
    <property type="evidence" value="ECO:0007669"/>
    <property type="project" value="UniProtKB-UniRule"/>
</dbReference>
<dbReference type="NCBIfam" id="NF009475">
    <property type="entry name" value="PRK12838.1"/>
    <property type="match status" value="1"/>
</dbReference>
<keyword evidence="6 11" id="KW-0067">ATP-binding</keyword>
<evidence type="ECO:0000256" key="10">
    <source>
        <dbReference type="ARBA" id="ARBA00049285"/>
    </source>
</evidence>
<feature type="active site" evidence="11">
    <location>
        <position position="327"/>
    </location>
</feature>
<evidence type="ECO:0000313" key="13">
    <source>
        <dbReference type="EMBL" id="SHE45148.1"/>
    </source>
</evidence>
<dbReference type="InterPro" id="IPR035686">
    <property type="entry name" value="CPSase_GATase1"/>
</dbReference>
<feature type="active site" evidence="11">
    <location>
        <position position="329"/>
    </location>
</feature>
<dbReference type="InterPro" id="IPR002474">
    <property type="entry name" value="CarbamoylP_synth_ssu_N"/>
</dbReference>
<evidence type="ECO:0000256" key="5">
    <source>
        <dbReference type="ARBA" id="ARBA00022741"/>
    </source>
</evidence>
<evidence type="ECO:0000256" key="3">
    <source>
        <dbReference type="ARBA" id="ARBA00007800"/>
    </source>
</evidence>
<dbReference type="InterPro" id="IPR050472">
    <property type="entry name" value="Anth_synth/Amidotransfase"/>
</dbReference>
<dbReference type="PRINTS" id="PR00099">
    <property type="entry name" value="CPSGATASE"/>
</dbReference>
<dbReference type="GO" id="GO:0006541">
    <property type="term" value="P:glutamine metabolic process"/>
    <property type="evidence" value="ECO:0007669"/>
    <property type="project" value="InterPro"/>
</dbReference>
<evidence type="ECO:0000256" key="7">
    <source>
        <dbReference type="ARBA" id="ARBA00022962"/>
    </source>
</evidence>
<feature type="binding site" evidence="11">
    <location>
        <position position="220"/>
    </location>
    <ligand>
        <name>L-glutamine</name>
        <dbReference type="ChEBI" id="CHEBI:58359"/>
    </ligand>
</feature>
<gene>
    <name evidence="11" type="primary">carA</name>
    <name evidence="13" type="ORF">SAMN02746064_00530</name>
</gene>
<evidence type="ECO:0000256" key="2">
    <source>
        <dbReference type="ARBA" id="ARBA00005077"/>
    </source>
</evidence>
<dbReference type="UniPathway" id="UPA00070">
    <property type="reaction ID" value="UER00115"/>
</dbReference>
<dbReference type="UniPathway" id="UPA00068">
    <property type="reaction ID" value="UER00171"/>
</dbReference>
<feature type="binding site" evidence="11">
    <location>
        <position position="287"/>
    </location>
    <ligand>
        <name>L-glutamine</name>
        <dbReference type="ChEBI" id="CHEBI:58359"/>
    </ligand>
</feature>
<dbReference type="SUPFAM" id="SSF52021">
    <property type="entry name" value="Carbamoyl phosphate synthetase, small subunit N-terminal domain"/>
    <property type="match status" value="1"/>
</dbReference>
<dbReference type="Proteomes" id="UP000184251">
    <property type="component" value="Unassembled WGS sequence"/>
</dbReference>
<dbReference type="OrthoDB" id="9804328at2"/>
<feature type="region of interest" description="CPSase" evidence="11">
    <location>
        <begin position="1"/>
        <end position="169"/>
    </location>
</feature>
<comment type="subunit">
    <text evidence="11">Composed of two chains; the small (or glutamine) chain promotes the hydrolysis of glutamine to ammonia, which is used by the large (or ammonia) chain to synthesize carbamoyl phosphate. Tetramer of heterodimers (alpha,beta)4.</text>
</comment>
<dbReference type="GO" id="GO:0004359">
    <property type="term" value="F:glutaminase activity"/>
    <property type="evidence" value="ECO:0007669"/>
    <property type="project" value="RHEA"/>
</dbReference>
<dbReference type="SMART" id="SM01097">
    <property type="entry name" value="CPSase_sm_chain"/>
    <property type="match status" value="1"/>
</dbReference>
<dbReference type="GO" id="GO:0004088">
    <property type="term" value="F:carbamoyl-phosphate synthase (glutamine-hydrolyzing) activity"/>
    <property type="evidence" value="ECO:0007669"/>
    <property type="project" value="UniProtKB-UniRule"/>
</dbReference>
<dbReference type="FunFam" id="3.50.30.20:FF:000001">
    <property type="entry name" value="Carbamoyl-phosphate synthase small chain"/>
    <property type="match status" value="1"/>
</dbReference>
<feature type="binding site" evidence="11">
    <location>
        <position position="246"/>
    </location>
    <ligand>
        <name>L-glutamine</name>
        <dbReference type="ChEBI" id="CHEBI:58359"/>
    </ligand>
</feature>
<comment type="similarity">
    <text evidence="3 11">Belongs to the CarA family.</text>
</comment>
<sequence length="355" mass="39524">MRAYLQLENGMIFEGTAFGKIQEISGEVVFNTGMTGYQELMTDPSYYGQIVTMTYPLIGNYGINLEDFESDGPKIRALIVRERSKSPSNFRCEMDLDSYLKYSGVTGLEGIDTRALTKTIREKGTMKGVITTRMLTATELRKKLGAYDNSKAVYKVTTKESYIVEGTGKHVAVMDFGIKNNIIESFKEKNCKVTVFPATASWEEVLGVNPDGVFLSNGPGDPKDYMDIIENVKVLVDKKPTIGICLGHQLIALALGGETKKLKFGHRGCNHPVKDIKQDRVYITSQNHGYVVTKVPESMEVTHVSMNDESIEGLRHKDKPVMSVQFHPEASPGPSDSDYIFEHFIEVLEEVGHNA</sequence>
<evidence type="ECO:0000256" key="8">
    <source>
        <dbReference type="ARBA" id="ARBA00022975"/>
    </source>
</evidence>
<evidence type="ECO:0000259" key="12">
    <source>
        <dbReference type="SMART" id="SM01097"/>
    </source>
</evidence>